<feature type="compositionally biased region" description="Low complexity" evidence="5">
    <location>
        <begin position="13"/>
        <end position="52"/>
    </location>
</feature>
<organism evidence="7 8">
    <name type="scientific">Wickerhamomyces ciferrii (strain ATCC 14091 / BCRC 22168 / CBS 111 / JCM 3599 / NBRC 0793 / NRRL Y-1031 F-60-10)</name>
    <name type="common">Yeast</name>
    <name type="synonym">Pichia ciferrii</name>
    <dbReference type="NCBI Taxonomy" id="1206466"/>
    <lineage>
        <taxon>Eukaryota</taxon>
        <taxon>Fungi</taxon>
        <taxon>Dikarya</taxon>
        <taxon>Ascomycota</taxon>
        <taxon>Saccharomycotina</taxon>
        <taxon>Saccharomycetes</taxon>
        <taxon>Phaffomycetales</taxon>
        <taxon>Wickerhamomycetaceae</taxon>
        <taxon>Wickerhamomyces</taxon>
    </lineage>
</organism>
<feature type="region of interest" description="Disordered" evidence="5">
    <location>
        <begin position="169"/>
        <end position="199"/>
    </location>
</feature>
<feature type="compositionally biased region" description="Low complexity" evidence="5">
    <location>
        <begin position="366"/>
        <end position="396"/>
    </location>
</feature>
<dbReference type="GO" id="GO:0008270">
    <property type="term" value="F:zinc ion binding"/>
    <property type="evidence" value="ECO:0007669"/>
    <property type="project" value="UniProtKB-KW"/>
</dbReference>
<dbReference type="Proteomes" id="UP000009328">
    <property type="component" value="Unassembled WGS sequence"/>
</dbReference>
<name>K0KVT5_WICCF</name>
<dbReference type="InParanoid" id="K0KVT5"/>
<evidence type="ECO:0000256" key="4">
    <source>
        <dbReference type="PROSITE-ProRule" id="PRU00175"/>
    </source>
</evidence>
<sequence>MGQYTSRITNIHSNDTSSTSSSPQTSTSSSSSNSNSNLNNSTTTTTNNSQSSLDQLPNNLPSIESQNNSIRRRRSSTYNTSSLPNPRRRRLPRLQDTLRFWQRRQQGNQQQSNQSDLDRDTDSDDLLSNFINELESDSNLRSNQRSSSNSNDPLDISNLAGLASNILSSQQRHQNQHQHQQQHDHTSSSSSNSMSFEHQTEMLSRLLEIAATSTVSNLMGSSQVNGRRFDNTSRLSNQRVLNNNFNTIEANGFDSNFQEFVNALRHGLLTNELNERYNQDNDRNLDRLNDMTFFRAFRFDSEQINSNHGNHEDINDIEGDNNDNNDTSETNTNRLINNDVNNPNVPVMIIGVRSVENHDLNDEFTGIRNNRSDGNNDNDNNNDTIDTNDSGTNSSSNDERNSTTDTTNTTNTTDSNSNSNPRSWVIFVMGNTFAWNHPLLSAPSLMSENPTYEDLLNLQELIGQVKPQVTTKEELQEQNDQLFELIDQSTNQSTTDLKTIELNSLLDERCQICLENFELNQILRNLKNCNHKYHKDCIDNWLLNGKNNCPLCRSKGIINIKKDEHEKELDQMEEIEENQTGVMGSTGMSSL</sequence>
<dbReference type="CDD" id="cd16454">
    <property type="entry name" value="RING-H2_PA-TM-RING"/>
    <property type="match status" value="1"/>
</dbReference>
<evidence type="ECO:0000259" key="6">
    <source>
        <dbReference type="PROSITE" id="PS50089"/>
    </source>
</evidence>
<feature type="compositionally biased region" description="Low complexity" evidence="5">
    <location>
        <begin position="403"/>
        <end position="420"/>
    </location>
</feature>
<dbReference type="SUPFAM" id="SSF57850">
    <property type="entry name" value="RING/U-box"/>
    <property type="match status" value="1"/>
</dbReference>
<feature type="compositionally biased region" description="Low complexity" evidence="5">
    <location>
        <begin position="137"/>
        <end position="152"/>
    </location>
</feature>
<evidence type="ECO:0000256" key="5">
    <source>
        <dbReference type="SAM" id="MobiDB-lite"/>
    </source>
</evidence>
<protein>
    <submittedName>
        <fullName evidence="7">E3 ubiquitin-protein ligase</fullName>
        <ecNumber evidence="7">6.3.2.-</ecNumber>
    </submittedName>
</protein>
<feature type="domain" description="RING-type" evidence="6">
    <location>
        <begin position="510"/>
        <end position="553"/>
    </location>
</feature>
<keyword evidence="3" id="KW-0862">Zinc</keyword>
<dbReference type="STRING" id="1206466.K0KVT5"/>
<dbReference type="eggNOG" id="KOG0800">
    <property type="taxonomic scope" value="Eukaryota"/>
</dbReference>
<dbReference type="EMBL" id="CAIF01000224">
    <property type="protein sequence ID" value="CCH46077.1"/>
    <property type="molecule type" value="Genomic_DNA"/>
</dbReference>
<feature type="compositionally biased region" description="Low complexity" evidence="5">
    <location>
        <begin position="76"/>
        <end position="85"/>
    </location>
</feature>
<evidence type="ECO:0000256" key="3">
    <source>
        <dbReference type="ARBA" id="ARBA00022833"/>
    </source>
</evidence>
<feature type="region of interest" description="Disordered" evidence="5">
    <location>
        <begin position="1"/>
        <end position="157"/>
    </location>
</feature>
<dbReference type="PANTHER" id="PTHR14155">
    <property type="entry name" value="RING FINGER DOMAIN-CONTAINING"/>
    <property type="match status" value="1"/>
</dbReference>
<dbReference type="InterPro" id="IPR013083">
    <property type="entry name" value="Znf_RING/FYVE/PHD"/>
</dbReference>
<feature type="region of interest" description="Disordered" evidence="5">
    <location>
        <begin position="363"/>
        <end position="421"/>
    </location>
</feature>
<evidence type="ECO:0000313" key="8">
    <source>
        <dbReference type="Proteomes" id="UP000009328"/>
    </source>
</evidence>
<keyword evidence="8" id="KW-1185">Reference proteome</keyword>
<dbReference type="HOGENOM" id="CLU_461668_0_0_1"/>
<evidence type="ECO:0000256" key="2">
    <source>
        <dbReference type="ARBA" id="ARBA00022771"/>
    </source>
</evidence>
<evidence type="ECO:0000313" key="7">
    <source>
        <dbReference type="EMBL" id="CCH46077.1"/>
    </source>
</evidence>
<dbReference type="AlphaFoldDB" id="K0KVT5"/>
<dbReference type="SMART" id="SM00184">
    <property type="entry name" value="RING"/>
    <property type="match status" value="1"/>
</dbReference>
<feature type="compositionally biased region" description="Low complexity" evidence="5">
    <location>
        <begin position="324"/>
        <end position="344"/>
    </location>
</feature>
<dbReference type="InterPro" id="IPR001841">
    <property type="entry name" value="Znf_RING"/>
</dbReference>
<dbReference type="PROSITE" id="PS50089">
    <property type="entry name" value="ZF_RING_2"/>
    <property type="match status" value="1"/>
</dbReference>
<proteinExistence type="predicted"/>
<dbReference type="Pfam" id="PF13639">
    <property type="entry name" value="zf-RING_2"/>
    <property type="match status" value="1"/>
</dbReference>
<feature type="region of interest" description="Disordered" evidence="5">
    <location>
        <begin position="304"/>
        <end position="344"/>
    </location>
</feature>
<dbReference type="InterPro" id="IPR053238">
    <property type="entry name" value="RING-H2_zinc_finger"/>
</dbReference>
<feature type="compositionally biased region" description="Low complexity" evidence="5">
    <location>
        <begin position="169"/>
        <end position="179"/>
    </location>
</feature>
<dbReference type="EC" id="6.3.2.-" evidence="7"/>
<evidence type="ECO:0000256" key="1">
    <source>
        <dbReference type="ARBA" id="ARBA00022723"/>
    </source>
</evidence>
<feature type="compositionally biased region" description="Polar residues" evidence="5">
    <location>
        <begin position="1"/>
        <end position="12"/>
    </location>
</feature>
<dbReference type="PANTHER" id="PTHR14155:SF627">
    <property type="entry name" value="OS06G0192800 PROTEIN"/>
    <property type="match status" value="1"/>
</dbReference>
<reference evidence="7 8" key="1">
    <citation type="journal article" date="2012" name="Eukaryot. Cell">
        <title>Draft genome sequence of Wickerhamomyces ciferrii NRRL Y-1031 F-60-10.</title>
        <authorList>
            <person name="Schneider J."/>
            <person name="Andrea H."/>
            <person name="Blom J."/>
            <person name="Jaenicke S."/>
            <person name="Ruckert C."/>
            <person name="Schorsch C."/>
            <person name="Szczepanowski R."/>
            <person name="Farwick M."/>
            <person name="Goesmann A."/>
            <person name="Puhler A."/>
            <person name="Schaffer S."/>
            <person name="Tauch A."/>
            <person name="Kohler T."/>
            <person name="Brinkrolf K."/>
        </authorList>
    </citation>
    <scope>NUCLEOTIDE SEQUENCE [LARGE SCALE GENOMIC DNA]</scope>
    <source>
        <strain evidence="8">ATCC 14091 / BCRC 22168 / CBS 111 / JCM 3599 / NBRC 0793 / NRRL Y-1031 F-60-10</strain>
    </source>
</reference>
<feature type="compositionally biased region" description="Low complexity" evidence="5">
    <location>
        <begin position="103"/>
        <end position="115"/>
    </location>
</feature>
<dbReference type="Gene3D" id="3.30.40.10">
    <property type="entry name" value="Zinc/RING finger domain, C3HC4 (zinc finger)"/>
    <property type="match status" value="1"/>
</dbReference>
<feature type="compositionally biased region" description="Low complexity" evidence="5">
    <location>
        <begin position="187"/>
        <end position="197"/>
    </location>
</feature>
<accession>K0KVT5</accession>
<comment type="caution">
    <text evidence="7">The sequence shown here is derived from an EMBL/GenBank/DDBJ whole genome shotgun (WGS) entry which is preliminary data.</text>
</comment>
<keyword evidence="1" id="KW-0479">Metal-binding</keyword>
<gene>
    <name evidence="7" type="ORF">BN7_5665</name>
</gene>
<keyword evidence="2 4" id="KW-0863">Zinc-finger</keyword>